<comment type="caution">
    <text evidence="3">The sequence shown here is derived from an EMBL/GenBank/DDBJ whole genome shotgun (WGS) entry which is preliminary data.</text>
</comment>
<evidence type="ECO:0000313" key="3">
    <source>
        <dbReference type="EMBL" id="NGO64722.1"/>
    </source>
</evidence>
<feature type="region of interest" description="Disordered" evidence="2">
    <location>
        <begin position="1"/>
        <end position="24"/>
    </location>
</feature>
<evidence type="ECO:0000313" key="4">
    <source>
        <dbReference type="Proteomes" id="UP000477849"/>
    </source>
</evidence>
<dbReference type="EMBL" id="JAAKZH010000004">
    <property type="protein sequence ID" value="NGO64722.1"/>
    <property type="molecule type" value="Genomic_DNA"/>
</dbReference>
<dbReference type="InterPro" id="IPR036388">
    <property type="entry name" value="WH-like_DNA-bd_sf"/>
</dbReference>
<dbReference type="AlphaFoldDB" id="A0A6M1RTF0"/>
<dbReference type="Pfam" id="PF13412">
    <property type="entry name" value="HTH_24"/>
    <property type="match status" value="1"/>
</dbReference>
<accession>A0A6M1RTF0</accession>
<dbReference type="Gene3D" id="3.30.420.40">
    <property type="match status" value="2"/>
</dbReference>
<sequence length="416" mass="45085">MSLTHDHSPSPTREPEPISAGGGANQVRVRAYNERLVLSIVRRHRGLSKADIARRTGLSAQTVSVIMRALEKDGLLMRGEPVRGKVGQPSIPMYLNPEAVFSFGVKIGRRSADLVLMDFVGKIRTQLHRTYRYPNPEEILFFISDGIAEVEAAIPAAQRDSVAGVGIAAPFELWNWAEEVGAPEGAMDAWRGFDLQAEVSARISYPVYLQNDATSACGAELVFGAGPLYPDFIYFYVGSFIGGGIVLNSSVFVGRTGTAGAIAPLPVRNKRGETAQLLEIASIFVLENLLRERGLDPQPLWYAAEEWIDFGEPLEIWIQDSAEALAQAIVAAVSIIDFSAAIIDGGFPDWVRARLVKATVAAVNRLDLQGIVTPDIIEGIVGPQARAIGGASLPIFARYLIDQTVLFKEIDNAEGN</sequence>
<dbReference type="SUPFAM" id="SSF46785">
    <property type="entry name" value="Winged helix' DNA-binding domain"/>
    <property type="match status" value="1"/>
</dbReference>
<evidence type="ECO:0000256" key="1">
    <source>
        <dbReference type="ARBA" id="ARBA00006479"/>
    </source>
</evidence>
<dbReference type="Proteomes" id="UP000477849">
    <property type="component" value="Unassembled WGS sequence"/>
</dbReference>
<dbReference type="PANTHER" id="PTHR18964:SF149">
    <property type="entry name" value="BIFUNCTIONAL UDP-N-ACETYLGLUCOSAMINE 2-EPIMERASE_N-ACETYLMANNOSAMINE KINASE"/>
    <property type="match status" value="1"/>
</dbReference>
<evidence type="ECO:0000256" key="2">
    <source>
        <dbReference type="SAM" id="MobiDB-lite"/>
    </source>
</evidence>
<dbReference type="InterPro" id="IPR043129">
    <property type="entry name" value="ATPase_NBD"/>
</dbReference>
<name>A0A6M1RTF0_9HYPH</name>
<protein>
    <submittedName>
        <fullName evidence="3">ROK family transcriptional regulator</fullName>
    </submittedName>
</protein>
<reference evidence="3 4" key="1">
    <citation type="submission" date="2020-02" db="EMBL/GenBank/DDBJ databases">
        <title>Genome sequence of the type strain CCBAU10050 of Rhizobium daejeonense.</title>
        <authorList>
            <person name="Gao J."/>
            <person name="Sun J."/>
        </authorList>
    </citation>
    <scope>NUCLEOTIDE SEQUENCE [LARGE SCALE GENOMIC DNA]</scope>
    <source>
        <strain evidence="3 4">CCBAU10050</strain>
    </source>
</reference>
<dbReference type="PANTHER" id="PTHR18964">
    <property type="entry name" value="ROK (REPRESSOR, ORF, KINASE) FAMILY"/>
    <property type="match status" value="1"/>
</dbReference>
<feature type="compositionally biased region" description="Basic and acidic residues" evidence="2">
    <location>
        <begin position="1"/>
        <end position="16"/>
    </location>
</feature>
<dbReference type="InterPro" id="IPR000600">
    <property type="entry name" value="ROK"/>
</dbReference>
<organism evidence="3 4">
    <name type="scientific">Rhizobium daejeonense</name>
    <dbReference type="NCBI Taxonomy" id="240521"/>
    <lineage>
        <taxon>Bacteria</taxon>
        <taxon>Pseudomonadati</taxon>
        <taxon>Pseudomonadota</taxon>
        <taxon>Alphaproteobacteria</taxon>
        <taxon>Hyphomicrobiales</taxon>
        <taxon>Rhizobiaceae</taxon>
        <taxon>Rhizobium/Agrobacterium group</taxon>
        <taxon>Rhizobium</taxon>
    </lineage>
</organism>
<comment type="similarity">
    <text evidence="1">Belongs to the ROK (NagC/XylR) family.</text>
</comment>
<dbReference type="RefSeq" id="WP_163903189.1">
    <property type="nucleotide sequence ID" value="NZ_CP048427.1"/>
</dbReference>
<dbReference type="SUPFAM" id="SSF53067">
    <property type="entry name" value="Actin-like ATPase domain"/>
    <property type="match status" value="1"/>
</dbReference>
<keyword evidence="4" id="KW-1185">Reference proteome</keyword>
<proteinExistence type="inferred from homology"/>
<dbReference type="Gene3D" id="1.10.10.10">
    <property type="entry name" value="Winged helix-like DNA-binding domain superfamily/Winged helix DNA-binding domain"/>
    <property type="match status" value="1"/>
</dbReference>
<gene>
    <name evidence="3" type="ORF">G6N76_13715</name>
</gene>
<dbReference type="InterPro" id="IPR036390">
    <property type="entry name" value="WH_DNA-bd_sf"/>
</dbReference>
<dbReference type="Pfam" id="PF00480">
    <property type="entry name" value="ROK"/>
    <property type="match status" value="1"/>
</dbReference>